<dbReference type="FunFam" id="1.10.287.2900:FF:000001">
    <property type="entry name" value="mitochondrial intermembrane space import and assembly protein 40"/>
    <property type="match status" value="1"/>
</dbReference>
<dbReference type="Gene3D" id="1.10.287.2900">
    <property type="match status" value="1"/>
</dbReference>
<evidence type="ECO:0000256" key="5">
    <source>
        <dbReference type="ARBA" id="ARBA00023010"/>
    </source>
</evidence>
<feature type="compositionally biased region" description="Basic and acidic residues" evidence="9">
    <location>
        <begin position="139"/>
        <end position="150"/>
    </location>
</feature>
<dbReference type="InterPro" id="IPR010625">
    <property type="entry name" value="CHCH"/>
</dbReference>
<feature type="compositionally biased region" description="Acidic residues" evidence="9">
    <location>
        <begin position="124"/>
        <end position="138"/>
    </location>
</feature>
<keyword evidence="12" id="KW-1185">Reference proteome</keyword>
<dbReference type="STRING" id="400727.A0A2T7NSP8"/>
<dbReference type="GO" id="GO:0005758">
    <property type="term" value="C:mitochondrial intermembrane space"/>
    <property type="evidence" value="ECO:0007669"/>
    <property type="project" value="TreeGrafter"/>
</dbReference>
<comment type="subcellular location">
    <subcellularLocation>
        <location evidence="1">Mitochondrion</location>
    </subcellularLocation>
</comment>
<keyword evidence="2" id="KW-0813">Transport</keyword>
<reference evidence="11 12" key="1">
    <citation type="submission" date="2018-04" db="EMBL/GenBank/DDBJ databases">
        <title>The genome of golden apple snail Pomacea canaliculata provides insight into stress tolerance and invasive adaptation.</title>
        <authorList>
            <person name="Liu C."/>
            <person name="Liu B."/>
            <person name="Ren Y."/>
            <person name="Zhang Y."/>
            <person name="Wang H."/>
            <person name="Li S."/>
            <person name="Jiang F."/>
            <person name="Yin L."/>
            <person name="Zhang G."/>
            <person name="Qian W."/>
            <person name="Fan W."/>
        </authorList>
    </citation>
    <scope>NUCLEOTIDE SEQUENCE [LARGE SCALE GENOMIC DNA]</scope>
    <source>
        <strain evidence="11">SZHN2017</strain>
        <tissue evidence="11">Muscle</tissue>
    </source>
</reference>
<evidence type="ECO:0000256" key="2">
    <source>
        <dbReference type="ARBA" id="ARBA00022448"/>
    </source>
</evidence>
<dbReference type="PROSITE" id="PS51808">
    <property type="entry name" value="CHCH"/>
    <property type="match status" value="1"/>
</dbReference>
<dbReference type="Proteomes" id="UP000245119">
    <property type="component" value="Linkage Group LG9"/>
</dbReference>
<dbReference type="GO" id="GO:0033108">
    <property type="term" value="P:mitochondrial respiratory chain complex assembly"/>
    <property type="evidence" value="ECO:0007669"/>
    <property type="project" value="UniProtKB-ARBA"/>
</dbReference>
<dbReference type="GO" id="GO:0015035">
    <property type="term" value="F:protein-disulfide reductase activity"/>
    <property type="evidence" value="ECO:0007669"/>
    <property type="project" value="InterPro"/>
</dbReference>
<evidence type="ECO:0000256" key="6">
    <source>
        <dbReference type="ARBA" id="ARBA00023128"/>
    </source>
</evidence>
<dbReference type="EMBL" id="PZQS01000009">
    <property type="protein sequence ID" value="PVD24209.1"/>
    <property type="molecule type" value="Genomic_DNA"/>
</dbReference>
<feature type="domain" description="CHCH" evidence="10">
    <location>
        <begin position="64"/>
        <end position="98"/>
    </location>
</feature>
<dbReference type="AlphaFoldDB" id="A0A2T7NSP8"/>
<name>A0A2T7NSP8_POMCA</name>
<feature type="region of interest" description="Disordered" evidence="9">
    <location>
        <begin position="102"/>
        <end position="150"/>
    </location>
</feature>
<comment type="caution">
    <text evidence="11">The sequence shown here is derived from an EMBL/GenBank/DDBJ whole genome shotgun (WGS) entry which is preliminary data.</text>
</comment>
<dbReference type="GO" id="GO:0045041">
    <property type="term" value="P:protein import into mitochondrial intermembrane space"/>
    <property type="evidence" value="ECO:0007669"/>
    <property type="project" value="InterPro"/>
</dbReference>
<dbReference type="PANTHER" id="PTHR21622:SF0">
    <property type="entry name" value="COILED-COIL-HELIX-COILED-COIL-HELIX DOMAIN CONTAINING 4"/>
    <property type="match status" value="1"/>
</dbReference>
<evidence type="ECO:0000256" key="3">
    <source>
        <dbReference type="ARBA" id="ARBA00022927"/>
    </source>
</evidence>
<dbReference type="PANTHER" id="PTHR21622">
    <property type="entry name" value="COILED-COIL-HELIX-COILED-COIL-HELIX DOMAIN CONTAINING 4"/>
    <property type="match status" value="1"/>
</dbReference>
<evidence type="ECO:0000256" key="1">
    <source>
        <dbReference type="ARBA" id="ARBA00004173"/>
    </source>
</evidence>
<evidence type="ECO:0000313" key="12">
    <source>
        <dbReference type="Proteomes" id="UP000245119"/>
    </source>
</evidence>
<keyword evidence="6" id="KW-0496">Mitochondrion</keyword>
<evidence type="ECO:0000256" key="4">
    <source>
        <dbReference type="ARBA" id="ARBA00023002"/>
    </source>
</evidence>
<keyword evidence="5" id="KW-0811">Translocation</keyword>
<evidence type="ECO:0000256" key="9">
    <source>
        <dbReference type="SAM" id="MobiDB-lite"/>
    </source>
</evidence>
<keyword evidence="3" id="KW-0653">Protein transport</keyword>
<sequence length="150" mass="16548">MSYCRKEGKDEIIFATKEDLAVPSTAIIKVDVEAEEQEEPGLILPSGEINWNCPCLGGMASGPCGVQFREAFSCFHYSEAEPKGSDCYEHFRKMQDCMAGYPELYPGKEDEEEGKEFSNIGSAEVDEVQTDSTNAEDDESHKIKDVSSAS</sequence>
<accession>A0A2T7NSP8</accession>
<evidence type="ECO:0000256" key="7">
    <source>
        <dbReference type="ARBA" id="ARBA00023157"/>
    </source>
</evidence>
<keyword evidence="8" id="KW-0676">Redox-active center</keyword>
<gene>
    <name evidence="11" type="ORF">C0Q70_14679</name>
</gene>
<evidence type="ECO:0000256" key="8">
    <source>
        <dbReference type="ARBA" id="ARBA00023284"/>
    </source>
</evidence>
<protein>
    <recommendedName>
        <fullName evidence="10">CHCH domain-containing protein</fullName>
    </recommendedName>
</protein>
<dbReference type="OrthoDB" id="7481291at2759"/>
<evidence type="ECO:0000313" key="11">
    <source>
        <dbReference type="EMBL" id="PVD24209.1"/>
    </source>
</evidence>
<dbReference type="Pfam" id="PF06747">
    <property type="entry name" value="CHCH"/>
    <property type="match status" value="1"/>
</dbReference>
<keyword evidence="7" id="KW-1015">Disulfide bond</keyword>
<keyword evidence="4" id="KW-0560">Oxidoreductase</keyword>
<dbReference type="InterPro" id="IPR039289">
    <property type="entry name" value="CHCHD4"/>
</dbReference>
<evidence type="ECO:0000259" key="10">
    <source>
        <dbReference type="Pfam" id="PF06747"/>
    </source>
</evidence>
<organism evidence="11 12">
    <name type="scientific">Pomacea canaliculata</name>
    <name type="common">Golden apple snail</name>
    <dbReference type="NCBI Taxonomy" id="400727"/>
    <lineage>
        <taxon>Eukaryota</taxon>
        <taxon>Metazoa</taxon>
        <taxon>Spiralia</taxon>
        <taxon>Lophotrochozoa</taxon>
        <taxon>Mollusca</taxon>
        <taxon>Gastropoda</taxon>
        <taxon>Caenogastropoda</taxon>
        <taxon>Architaenioglossa</taxon>
        <taxon>Ampullarioidea</taxon>
        <taxon>Ampullariidae</taxon>
        <taxon>Pomacea</taxon>
    </lineage>
</organism>
<dbReference type="OMA" id="AFSYCKV"/>
<proteinExistence type="predicted"/>